<reference evidence="3" key="1">
    <citation type="submission" date="2017-12" db="EMBL/GenBank/DDBJ databases">
        <title>Improved Draft Genome Sequence of Microcystis aeruginosa NIES-298, a Microcystin-Producing Cyanobacterium from Lake Kasumigaura, Japan.</title>
        <authorList>
            <person name="Yamaguchi H."/>
            <person name="Suzuki S."/>
            <person name="Kawachi M."/>
        </authorList>
    </citation>
    <scope>NUCLEOTIDE SEQUENCE [LARGE SCALE GENOMIC DNA]</scope>
    <source>
        <strain evidence="3">NIES-298</strain>
    </source>
</reference>
<name>A0A2H6BMD7_MICAE</name>
<evidence type="ECO:0000313" key="2">
    <source>
        <dbReference type="EMBL" id="GBD51334.1"/>
    </source>
</evidence>
<protein>
    <submittedName>
        <fullName evidence="2">Lanthionine synthetase C family protein</fullName>
    </submittedName>
</protein>
<dbReference type="Proteomes" id="UP000236321">
    <property type="component" value="Unassembled WGS sequence"/>
</dbReference>
<dbReference type="InterPro" id="IPR025410">
    <property type="entry name" value="Lant_dehyd"/>
</dbReference>
<dbReference type="EMBL" id="BEYQ01000001">
    <property type="protein sequence ID" value="GBD51334.1"/>
    <property type="molecule type" value="Genomic_DNA"/>
</dbReference>
<dbReference type="Pfam" id="PF05147">
    <property type="entry name" value="LANC_like"/>
    <property type="match status" value="1"/>
</dbReference>
<dbReference type="InterPro" id="IPR007822">
    <property type="entry name" value="LANC-like"/>
</dbReference>
<dbReference type="GO" id="GO:0046872">
    <property type="term" value="F:metal ion binding"/>
    <property type="evidence" value="ECO:0007669"/>
    <property type="project" value="UniProtKB-KW"/>
</dbReference>
<evidence type="ECO:0000256" key="1">
    <source>
        <dbReference type="PIRSR" id="PIRSR607822-1"/>
    </source>
</evidence>
<sequence>MKFSTEDLLEIVAKSTTIMERLNSKSCFEKKYEEKAINSRLQEWCQVVADGDWIKFEKYLELYNIKLEKIDCILGSEIIPKQSEPINLPKWIEILNESIEIAKMGSFKYLSTKNNNNALNSNYPFEDLFLPFIHLARQNLISQTGTNYQLLSQDAHTSLEQNLLARLSYMCAPTLELEFSTFKVLRQSTIISLCNKSKKGYSRKKYEEFIKEMLHSRLTLFFKEYPVLARLVGTTINFWIDSSAKFIDRLALDWTELKKIFSEDFKKVISVQTGLSDYHNNGNSVMVIQFDSGLKLVYKPKNLDLEICYFKLLSWLNKQSILLPLKVLKILHRRDYGWVEFVNSLPCKNIEEIKRFYYRSGMQLCLAYVLEATDLHNENVIACSEHPVLIDLETLMHPRMKEANDIRESLEMAYTTYQEILHSVMNTGLLPQWHSPFQESHIQEDIYVYDPSGLGGFDQQRTFFRVRQWRNINTDNMELSYDHETCSEIKENQHLNLNNVPILNDLKVPPTHFLEEIIHGFKTLYYFLIDKKNELLQINSPSHEFSNVPVRFVFRPTYAYTLLLEKLNHPKFMRDGIERSLQLESLSKLLLSSDFASLLIPLVEEEKKAMEQYDIPRILASSDCSNFSFGSNKMIKNCFTSSSFEIVVKRIKSLNSNDLEKNISFIEGSFFSRFTINESNYSLSTQNNNFNTFNNIACQNSEQIQEVLVEQSIKIGISLKKRAVYSLNGCTNWIAPQYSPRLCKYQLNSLSWNLYEGSLGVALFFAALGKITNDTEFIQLALSSLKPSLMLLQEEKDVTHSEHFVGMNGILGYGSIVYTLVRIAKILENEMLLSASEKVAAMITPELITNDQQFDIIGGVAGTILGLIALYDVFPNSKIKNQITLCGEHLLNNRVSSDSGYKSWKTLNGKLLTGFSHGAAGIAYSLLRSYKISGQTVFLEAAQESISYERSVFNREVGNWPDFRFPSTEDLKYQCGWAHGAPGIGLARVAGLDILNTDEIQEDIESAIKTTMLYGLSHLDHLCNGNLGRVEFLFTAAQKSSQPQLQEIAMTQVEQIIARAKQKGTFGYEQFLTFNPVFFEGAAGIGYEFLRLAYPDLLPSVLILE</sequence>
<dbReference type="SUPFAM" id="SSF158745">
    <property type="entry name" value="LanC-like"/>
    <property type="match status" value="1"/>
</dbReference>
<dbReference type="Gene3D" id="1.50.10.10">
    <property type="match status" value="1"/>
</dbReference>
<dbReference type="NCBIfam" id="TIGR03897">
    <property type="entry name" value="lanti_2_LanM"/>
    <property type="match status" value="1"/>
</dbReference>
<dbReference type="AlphaFoldDB" id="A0A2H6BMD7"/>
<accession>A0A2H6BMD7</accession>
<dbReference type="GO" id="GO:0031179">
    <property type="term" value="P:peptide modification"/>
    <property type="evidence" value="ECO:0007669"/>
    <property type="project" value="InterPro"/>
</dbReference>
<dbReference type="PRINTS" id="PR01950">
    <property type="entry name" value="LANCSUPER"/>
</dbReference>
<feature type="binding site" evidence="1">
    <location>
        <position position="1023"/>
    </location>
    <ligand>
        <name>Zn(2+)</name>
        <dbReference type="ChEBI" id="CHEBI:29105"/>
    </ligand>
</feature>
<dbReference type="InterPro" id="IPR017146">
    <property type="entry name" value="Lanti_2_LanM"/>
</dbReference>
<comment type="caution">
    <text evidence="2">The sequence shown here is derived from an EMBL/GenBank/DDBJ whole genome shotgun (WGS) entry which is preliminary data.</text>
</comment>
<organism evidence="2 3">
    <name type="scientific">Microcystis aeruginosa NIES-298</name>
    <dbReference type="NCBI Taxonomy" id="449468"/>
    <lineage>
        <taxon>Bacteria</taxon>
        <taxon>Bacillati</taxon>
        <taxon>Cyanobacteriota</taxon>
        <taxon>Cyanophyceae</taxon>
        <taxon>Oscillatoriophycideae</taxon>
        <taxon>Chroococcales</taxon>
        <taxon>Microcystaceae</taxon>
        <taxon>Microcystis</taxon>
    </lineage>
</organism>
<dbReference type="InterPro" id="IPR012341">
    <property type="entry name" value="6hp_glycosidase-like_sf"/>
</dbReference>
<evidence type="ECO:0000313" key="3">
    <source>
        <dbReference type="Proteomes" id="UP000236321"/>
    </source>
</evidence>
<proteinExistence type="predicted"/>
<dbReference type="CDD" id="cd04792">
    <property type="entry name" value="LanM-like"/>
    <property type="match status" value="1"/>
</dbReference>
<keyword evidence="1" id="KW-0479">Metal-binding</keyword>
<dbReference type="RefSeq" id="WP_103111299.1">
    <property type="nucleotide sequence ID" value="NZ_BEIU01000016.1"/>
</dbReference>
<dbReference type="GO" id="GO:0005975">
    <property type="term" value="P:carbohydrate metabolic process"/>
    <property type="evidence" value="ECO:0007669"/>
    <property type="project" value="InterPro"/>
</dbReference>
<dbReference type="PIRSF" id="PIRSF037228">
    <property type="entry name" value="Lant_mod_RumM"/>
    <property type="match status" value="1"/>
</dbReference>
<gene>
    <name evidence="2" type="ORF">BGM30_04270</name>
</gene>
<dbReference type="SMART" id="SM01260">
    <property type="entry name" value="LANC_like"/>
    <property type="match status" value="1"/>
</dbReference>
<dbReference type="Pfam" id="PF13575">
    <property type="entry name" value="DUF4135"/>
    <property type="match status" value="1"/>
</dbReference>
<keyword evidence="1" id="KW-0862">Zinc</keyword>